<name>A0A812STI2_SYMPI</name>
<dbReference type="Proteomes" id="UP000649617">
    <property type="component" value="Unassembled WGS sequence"/>
</dbReference>
<gene>
    <name evidence="2" type="ORF">SPIL2461_LOCUS12997</name>
</gene>
<organism evidence="2 3">
    <name type="scientific">Symbiodinium pilosum</name>
    <name type="common">Dinoflagellate</name>
    <dbReference type="NCBI Taxonomy" id="2952"/>
    <lineage>
        <taxon>Eukaryota</taxon>
        <taxon>Sar</taxon>
        <taxon>Alveolata</taxon>
        <taxon>Dinophyceae</taxon>
        <taxon>Suessiales</taxon>
        <taxon>Symbiodiniaceae</taxon>
        <taxon>Symbiodinium</taxon>
    </lineage>
</organism>
<protein>
    <submittedName>
        <fullName evidence="2">Uncharacterized protein</fullName>
    </submittedName>
</protein>
<comment type="caution">
    <text evidence="2">The sequence shown here is derived from an EMBL/GenBank/DDBJ whole genome shotgun (WGS) entry which is preliminary data.</text>
</comment>
<dbReference type="EMBL" id="CAJNIZ010027732">
    <property type="protein sequence ID" value="CAE7502082.1"/>
    <property type="molecule type" value="Genomic_DNA"/>
</dbReference>
<reference evidence="2" key="1">
    <citation type="submission" date="2021-02" db="EMBL/GenBank/DDBJ databases">
        <authorList>
            <person name="Dougan E. K."/>
            <person name="Rhodes N."/>
            <person name="Thang M."/>
            <person name="Chan C."/>
        </authorList>
    </citation>
    <scope>NUCLEOTIDE SEQUENCE</scope>
</reference>
<evidence type="ECO:0000313" key="3">
    <source>
        <dbReference type="Proteomes" id="UP000649617"/>
    </source>
</evidence>
<accession>A0A812STI2</accession>
<feature type="compositionally biased region" description="Basic and acidic residues" evidence="1">
    <location>
        <begin position="169"/>
        <end position="186"/>
    </location>
</feature>
<feature type="region of interest" description="Disordered" evidence="1">
    <location>
        <begin position="138"/>
        <end position="207"/>
    </location>
</feature>
<feature type="compositionally biased region" description="Basic residues" evidence="1">
    <location>
        <begin position="155"/>
        <end position="164"/>
    </location>
</feature>
<dbReference type="AlphaFoldDB" id="A0A812STI2"/>
<evidence type="ECO:0000313" key="2">
    <source>
        <dbReference type="EMBL" id="CAE7502082.1"/>
    </source>
</evidence>
<proteinExistence type="predicted"/>
<evidence type="ECO:0000256" key="1">
    <source>
        <dbReference type="SAM" id="MobiDB-lite"/>
    </source>
</evidence>
<sequence>MAGNRNPKQPGCRELKNQSSRAWRVDSLAGLRWGALVAALQNAQPVEPTVLARLYRAIAELEAGDVSGRVSERDHLCLAVLTSLPNTPVPLSTAMRICADPDGYVSAAAQSTFLEGFGGASFAAAAHAMAADLQAALQPQPPPACPAHAPQTSSRRFRRGRRGRPAQVADRDGSGHSEARQDDELPRPAQPAVEWEQLDATDLAADP</sequence>
<feature type="non-terminal residue" evidence="2">
    <location>
        <position position="207"/>
    </location>
</feature>
<keyword evidence="3" id="KW-1185">Reference proteome</keyword>